<keyword evidence="4 6" id="KW-0472">Membrane</keyword>
<dbReference type="AlphaFoldDB" id="A0A5M3X601"/>
<dbReference type="OrthoDB" id="670210at2"/>
<evidence type="ECO:0000256" key="5">
    <source>
        <dbReference type="ARBA" id="ARBA00023251"/>
    </source>
</evidence>
<dbReference type="Proteomes" id="UP000331127">
    <property type="component" value="Unassembled WGS sequence"/>
</dbReference>
<dbReference type="PROSITE" id="PS51012">
    <property type="entry name" value="ABC_TM2"/>
    <property type="match status" value="1"/>
</dbReference>
<dbReference type="InterPro" id="IPR000412">
    <property type="entry name" value="ABC_2_transport"/>
</dbReference>
<dbReference type="GO" id="GO:0043190">
    <property type="term" value="C:ATP-binding cassette (ABC) transporter complex"/>
    <property type="evidence" value="ECO:0007669"/>
    <property type="project" value="InterPro"/>
</dbReference>
<evidence type="ECO:0000313" key="8">
    <source>
        <dbReference type="EMBL" id="GES16544.1"/>
    </source>
</evidence>
<feature type="transmembrane region" description="Helical" evidence="6">
    <location>
        <begin position="25"/>
        <end position="47"/>
    </location>
</feature>
<evidence type="ECO:0000259" key="7">
    <source>
        <dbReference type="PROSITE" id="PS51012"/>
    </source>
</evidence>
<evidence type="ECO:0000256" key="3">
    <source>
        <dbReference type="ARBA" id="ARBA00022989"/>
    </source>
</evidence>
<dbReference type="InterPro" id="IPR047817">
    <property type="entry name" value="ABC2_TM_bact-type"/>
</dbReference>
<dbReference type="EMBL" id="BLAE01000104">
    <property type="protein sequence ID" value="GES16544.1"/>
    <property type="molecule type" value="Genomic_DNA"/>
</dbReference>
<accession>A0A5M3X601</accession>
<feature type="transmembrane region" description="Helical" evidence="6">
    <location>
        <begin position="67"/>
        <end position="85"/>
    </location>
</feature>
<dbReference type="GO" id="GO:0046677">
    <property type="term" value="P:response to antibiotic"/>
    <property type="evidence" value="ECO:0007669"/>
    <property type="project" value="UniProtKB-KW"/>
</dbReference>
<keyword evidence="5" id="KW-0046">Antibiotic resistance</keyword>
<evidence type="ECO:0000256" key="6">
    <source>
        <dbReference type="RuleBase" id="RU361157"/>
    </source>
</evidence>
<evidence type="ECO:0000256" key="1">
    <source>
        <dbReference type="ARBA" id="ARBA00004141"/>
    </source>
</evidence>
<keyword evidence="2 6" id="KW-0812">Transmembrane</keyword>
<keyword evidence="9" id="KW-1185">Reference proteome</keyword>
<dbReference type="PIRSF" id="PIRSF006648">
    <property type="entry name" value="DrrB"/>
    <property type="match status" value="1"/>
</dbReference>
<dbReference type="PANTHER" id="PTHR43229">
    <property type="entry name" value="NODULATION PROTEIN J"/>
    <property type="match status" value="1"/>
</dbReference>
<keyword evidence="6" id="KW-0813">Transport</keyword>
<organism evidence="8 9">
    <name type="scientific">Acrocarpospora macrocephala</name>
    <dbReference type="NCBI Taxonomy" id="150177"/>
    <lineage>
        <taxon>Bacteria</taxon>
        <taxon>Bacillati</taxon>
        <taxon>Actinomycetota</taxon>
        <taxon>Actinomycetes</taxon>
        <taxon>Streptosporangiales</taxon>
        <taxon>Streptosporangiaceae</taxon>
        <taxon>Acrocarpospora</taxon>
    </lineage>
</organism>
<comment type="caution">
    <text evidence="6">Lacks conserved residue(s) required for the propagation of feature annotation.</text>
</comment>
<evidence type="ECO:0000313" key="9">
    <source>
        <dbReference type="Proteomes" id="UP000331127"/>
    </source>
</evidence>
<name>A0A5M3X601_9ACTN</name>
<feature type="transmembrane region" description="Helical" evidence="6">
    <location>
        <begin position="146"/>
        <end position="171"/>
    </location>
</feature>
<evidence type="ECO:0000256" key="2">
    <source>
        <dbReference type="ARBA" id="ARBA00022692"/>
    </source>
</evidence>
<comment type="similarity">
    <text evidence="6">Belongs to the ABC-2 integral membrane protein family.</text>
</comment>
<dbReference type="PANTHER" id="PTHR43229:SF2">
    <property type="entry name" value="NODULATION PROTEIN J"/>
    <property type="match status" value="1"/>
</dbReference>
<protein>
    <recommendedName>
        <fullName evidence="6">Transport permease protein</fullName>
    </recommendedName>
</protein>
<feature type="domain" description="ABC transmembrane type-2" evidence="7">
    <location>
        <begin position="27"/>
        <end position="255"/>
    </location>
</feature>
<feature type="transmembrane region" description="Helical" evidence="6">
    <location>
        <begin position="106"/>
        <end position="134"/>
    </location>
</feature>
<dbReference type="InterPro" id="IPR013525">
    <property type="entry name" value="ABC2_TM"/>
</dbReference>
<reference evidence="8 9" key="1">
    <citation type="submission" date="2019-10" db="EMBL/GenBank/DDBJ databases">
        <title>Whole genome shotgun sequence of Acrocarpospora macrocephala NBRC 16266.</title>
        <authorList>
            <person name="Ichikawa N."/>
            <person name="Kimura A."/>
            <person name="Kitahashi Y."/>
            <person name="Komaki H."/>
            <person name="Oguchi A."/>
        </authorList>
    </citation>
    <scope>NUCLEOTIDE SEQUENCE [LARGE SCALE GENOMIC DNA]</scope>
    <source>
        <strain evidence="8 9">NBRC 16266</strain>
    </source>
</reference>
<comment type="caution">
    <text evidence="8">The sequence shown here is derived from an EMBL/GenBank/DDBJ whole genome shotgun (WGS) entry which is preliminary data.</text>
</comment>
<keyword evidence="6" id="KW-1003">Cell membrane</keyword>
<dbReference type="GO" id="GO:0140359">
    <property type="term" value="F:ABC-type transporter activity"/>
    <property type="evidence" value="ECO:0007669"/>
    <property type="project" value="InterPro"/>
</dbReference>
<evidence type="ECO:0000256" key="4">
    <source>
        <dbReference type="ARBA" id="ARBA00023136"/>
    </source>
</evidence>
<keyword evidence="3 6" id="KW-1133">Transmembrane helix</keyword>
<sequence>MSTFAHAAADSVTMTRRDFRHMMRYPLMAISQVMTPVFMMLLFVYVFGGVMGSSLTTSAYIDYLTPGILVMAVGSGAASTAVNLSTDMTEGIIARFRIMAISRASVLTGQVIGSMIRTMVSLALIIGVAMLIGFRPAAGPMEWLGAAGLLALLTLAFTWIGVAIGLVTGSAAGANTSALPLQFLPFLSSAFVPPDSMASGAAWFAEYQPFTPIIDTLRGLLMGTPTGDSAGKAVAWCAGLALAGYLWARKAYNRDPSR</sequence>
<gene>
    <name evidence="8" type="ORF">Amac_101420</name>
</gene>
<dbReference type="Pfam" id="PF01061">
    <property type="entry name" value="ABC2_membrane"/>
    <property type="match status" value="1"/>
</dbReference>
<comment type="subcellular location">
    <subcellularLocation>
        <location evidence="6">Cell membrane</location>
        <topology evidence="6">Multi-pass membrane protein</topology>
    </subcellularLocation>
    <subcellularLocation>
        <location evidence="1">Membrane</location>
        <topology evidence="1">Multi-pass membrane protein</topology>
    </subcellularLocation>
</comment>
<proteinExistence type="inferred from homology"/>
<dbReference type="RefSeq" id="WP_155361556.1">
    <property type="nucleotide sequence ID" value="NZ_BAAAHL010000062.1"/>
</dbReference>
<dbReference type="InterPro" id="IPR051784">
    <property type="entry name" value="Nod_factor_ABC_transporter"/>
</dbReference>